<dbReference type="AlphaFoldDB" id="A0A2P8F4D9"/>
<dbReference type="PANTHER" id="PTHR43757">
    <property type="entry name" value="AMINOMETHYLTRANSFERASE"/>
    <property type="match status" value="1"/>
</dbReference>
<dbReference type="GO" id="GO:0016491">
    <property type="term" value="F:oxidoreductase activity"/>
    <property type="evidence" value="ECO:0007669"/>
    <property type="project" value="UniProtKB-KW"/>
</dbReference>
<proteinExistence type="inferred from homology"/>
<dbReference type="EMBL" id="PYGJ01000022">
    <property type="protein sequence ID" value="PSL16587.1"/>
    <property type="molecule type" value="Genomic_DNA"/>
</dbReference>
<dbReference type="SUPFAM" id="SSF51905">
    <property type="entry name" value="FAD/NAD(P)-binding domain"/>
    <property type="match status" value="1"/>
</dbReference>
<comment type="similarity">
    <text evidence="1">Belongs to the GcvT family.</text>
</comment>
<evidence type="ECO:0000259" key="4">
    <source>
        <dbReference type="Pfam" id="PF01266"/>
    </source>
</evidence>
<keyword evidence="2" id="KW-0560">Oxidoreductase</keyword>
<feature type="domain" description="Aminomethyltransferase C-terminal" evidence="6">
    <location>
        <begin position="736"/>
        <end position="814"/>
    </location>
</feature>
<dbReference type="Gene3D" id="3.50.50.60">
    <property type="entry name" value="FAD/NAD(P)-binding domain"/>
    <property type="match status" value="1"/>
</dbReference>
<dbReference type="InterPro" id="IPR006076">
    <property type="entry name" value="FAD-dep_OxRdtase"/>
</dbReference>
<dbReference type="PROSITE" id="PS51257">
    <property type="entry name" value="PROKAR_LIPOPROTEIN"/>
    <property type="match status" value="1"/>
</dbReference>
<dbReference type="Proteomes" id="UP000240418">
    <property type="component" value="Unassembled WGS sequence"/>
</dbReference>
<dbReference type="SUPFAM" id="SSF54373">
    <property type="entry name" value="FAD-linked reductases, C-terminal domain"/>
    <property type="match status" value="1"/>
</dbReference>
<feature type="transmembrane region" description="Helical" evidence="3">
    <location>
        <begin position="21"/>
        <end position="42"/>
    </location>
</feature>
<dbReference type="SUPFAM" id="SSF103025">
    <property type="entry name" value="Folate-binding domain"/>
    <property type="match status" value="1"/>
</dbReference>
<dbReference type="InterPro" id="IPR036188">
    <property type="entry name" value="FAD/NAD-bd_sf"/>
</dbReference>
<dbReference type="SUPFAM" id="SSF101790">
    <property type="entry name" value="Aminomethyltransferase beta-barrel domain"/>
    <property type="match status" value="1"/>
</dbReference>
<protein>
    <submittedName>
        <fullName evidence="8">Dimethylglycine dehydrogenase</fullName>
    </submittedName>
</protein>
<dbReference type="Pfam" id="PF01571">
    <property type="entry name" value="GCV_T"/>
    <property type="match status" value="1"/>
</dbReference>
<dbReference type="InterPro" id="IPR027266">
    <property type="entry name" value="TrmE/GcvT-like"/>
</dbReference>
<evidence type="ECO:0000313" key="8">
    <source>
        <dbReference type="EMBL" id="PSL16587.1"/>
    </source>
</evidence>
<dbReference type="InterPro" id="IPR006222">
    <property type="entry name" value="GCVT_N"/>
</dbReference>
<gene>
    <name evidence="8" type="ORF">CLV88_12240</name>
</gene>
<dbReference type="PANTHER" id="PTHR43757:SF2">
    <property type="entry name" value="AMINOMETHYLTRANSFERASE, MITOCHONDRIAL"/>
    <property type="match status" value="1"/>
</dbReference>
<evidence type="ECO:0000256" key="1">
    <source>
        <dbReference type="ARBA" id="ARBA00008609"/>
    </source>
</evidence>
<dbReference type="InterPro" id="IPR028896">
    <property type="entry name" value="GcvT/YgfZ/DmdA"/>
</dbReference>
<dbReference type="Pfam" id="PF01266">
    <property type="entry name" value="DAO"/>
    <property type="match status" value="1"/>
</dbReference>
<feature type="domain" description="GCVT N-terminal" evidence="5">
    <location>
        <begin position="443"/>
        <end position="717"/>
    </location>
</feature>
<evidence type="ECO:0000256" key="3">
    <source>
        <dbReference type="SAM" id="Phobius"/>
    </source>
</evidence>
<evidence type="ECO:0000256" key="2">
    <source>
        <dbReference type="ARBA" id="ARBA00023002"/>
    </source>
</evidence>
<evidence type="ECO:0000259" key="7">
    <source>
        <dbReference type="Pfam" id="PF16350"/>
    </source>
</evidence>
<sequence length="822" mass="90964">MPEIQKDETSTGKQLPSHAKVVVIGGGVVGCSILFHLAKFGWKDAVLLERDELTSGSSWHAAGQIHTISSDPNISRLQSYTIDLYKEIEETSGHSVGLHITGGFYAASTKEWYDYLKRERSKARYMGLHQEFISPQELAERHPLIDPKHYYAALWDDQDGDLDPSGATYAFAKSARVHGAQYFTHCGVTDMKQRPDGSWDLTTPKGNINAEHVVNCGGLWAREVGHMSGIHLPVQPMEHHYLITDKIPMIADRMESMGEAGRLPAGIDYEANIYFRQERHGMLLGTYEPKSTPWKVDGTPWDFGHELLQPDLDRIADRLEMSFERIPAIGESGIKDMINGPFTFGPDGNPMIGPVPGMKNYWVAVGVMAGFCQGGGVGLTMAEWMIDGEPSIDVWAMDVARFGEFATPDWGTVKSSENYERRFVMTFPNETLPKGRLQKTTALYDRLIAKGAVMDQGFGLENAQWFADDAKDAHEVPTFERNRSFDYVKREVEAVRNAVGGIEIANFAKHEFKGAGARAYLDSILAGYVPKPGRLTLTPMLTEKGRLYGDLTVACLAEDHFMLFGSGAMQEAHRRWFEKDLPADATYENVSDDWHGVALSGPMSRELLARLTRDDVSAEAFKFRDLHQTFVGGVPVILNRISFSGELGYEIYCKPQYLLRLAESIEDAGADLGYRWYGARALMSMRLEKGWGVWTLEFRPDFNAVESGMDAFINWKKDFVGKAATEAFRDSGVKQKLVTMTIDVDGIDVSGDEAILKDGEAVGYVSSGGYGHRAGASMAMGYVSADNAAPGSQLQVEILGEFYQANVLGAPAYDANGANMRA</sequence>
<dbReference type="RefSeq" id="WP_207797118.1">
    <property type="nucleotide sequence ID" value="NZ_PYGJ01000022.1"/>
</dbReference>
<feature type="domain" description="FAD dependent oxidoreductase central" evidence="7">
    <location>
        <begin position="387"/>
        <end position="440"/>
    </location>
</feature>
<reference evidence="8 9" key="1">
    <citation type="submission" date="2018-03" db="EMBL/GenBank/DDBJ databases">
        <title>Genomic Encyclopedia of Archaeal and Bacterial Type Strains, Phase II (KMG-II): from individual species to whole genera.</title>
        <authorList>
            <person name="Goeker M."/>
        </authorList>
    </citation>
    <scope>NUCLEOTIDE SEQUENCE [LARGE SCALE GENOMIC DNA]</scope>
    <source>
        <strain evidence="8 9">DSM 100673</strain>
    </source>
</reference>
<dbReference type="Gene3D" id="3.30.1360.120">
    <property type="entry name" value="Probable tRNA modification gtpase trme, domain 1"/>
    <property type="match status" value="1"/>
</dbReference>
<keyword evidence="3" id="KW-1133">Transmembrane helix</keyword>
<keyword evidence="9" id="KW-1185">Reference proteome</keyword>
<dbReference type="InterPro" id="IPR013977">
    <property type="entry name" value="GcvT_C"/>
</dbReference>
<dbReference type="Pfam" id="PF16350">
    <property type="entry name" value="FAO_M"/>
    <property type="match status" value="1"/>
</dbReference>
<dbReference type="Pfam" id="PF08669">
    <property type="entry name" value="GCV_T_C"/>
    <property type="match status" value="1"/>
</dbReference>
<dbReference type="InterPro" id="IPR032503">
    <property type="entry name" value="FAO_M"/>
</dbReference>
<name>A0A2P8F4D9_9RHOB</name>
<evidence type="ECO:0000259" key="5">
    <source>
        <dbReference type="Pfam" id="PF01571"/>
    </source>
</evidence>
<evidence type="ECO:0000313" key="9">
    <source>
        <dbReference type="Proteomes" id="UP000240418"/>
    </source>
</evidence>
<dbReference type="Gene3D" id="3.30.70.1400">
    <property type="entry name" value="Aminomethyltransferase beta-barrel domains"/>
    <property type="match status" value="1"/>
</dbReference>
<keyword evidence="3" id="KW-0472">Membrane</keyword>
<accession>A0A2P8F4D9</accession>
<comment type="caution">
    <text evidence="8">The sequence shown here is derived from an EMBL/GenBank/DDBJ whole genome shotgun (WGS) entry which is preliminary data.</text>
</comment>
<keyword evidence="3" id="KW-0812">Transmembrane</keyword>
<dbReference type="Gene3D" id="2.40.30.110">
    <property type="entry name" value="Aminomethyltransferase beta-barrel domains"/>
    <property type="match status" value="1"/>
</dbReference>
<feature type="domain" description="FAD dependent oxidoreductase" evidence="4">
    <location>
        <begin position="20"/>
        <end position="384"/>
    </location>
</feature>
<dbReference type="InterPro" id="IPR029043">
    <property type="entry name" value="GcvT/YgfZ_C"/>
</dbReference>
<organism evidence="8 9">
    <name type="scientific">Shimia abyssi</name>
    <dbReference type="NCBI Taxonomy" id="1662395"/>
    <lineage>
        <taxon>Bacteria</taxon>
        <taxon>Pseudomonadati</taxon>
        <taxon>Pseudomonadota</taxon>
        <taxon>Alphaproteobacteria</taxon>
        <taxon>Rhodobacterales</taxon>
        <taxon>Roseobacteraceae</taxon>
    </lineage>
</organism>
<evidence type="ECO:0000259" key="6">
    <source>
        <dbReference type="Pfam" id="PF08669"/>
    </source>
</evidence>
<dbReference type="Gene3D" id="3.30.9.10">
    <property type="entry name" value="D-Amino Acid Oxidase, subunit A, domain 2"/>
    <property type="match status" value="1"/>
</dbReference>